<dbReference type="EC" id="4.2.99.18" evidence="8"/>
<keyword evidence="8" id="KW-0496">Mitochondrion</keyword>
<evidence type="ECO:0000313" key="12">
    <source>
        <dbReference type="Proteomes" id="UP000054565"/>
    </source>
</evidence>
<dbReference type="EC" id="3.2.2.-" evidence="8"/>
<comment type="function">
    <text evidence="8">Bifunctional DNA N-glycosylase with associated apurinic/apyrimidinic (AP) lyase function that catalyzes the first step in base excision repair (BER), the primary repair pathway for the repair of oxidative DNA damage. The DNA N-glycosylase activity releases the damaged DNA base from DNA by cleaving the N-glycosidic bond, leaving an AP site. The AP lyase activity cleaves the phosphodiester bond 3' to the AP site by a beta-elimination. Primarily recognizes and repairs oxidative base damage of pyrimidines.</text>
</comment>
<dbReference type="AlphaFoldDB" id="A0A0J6XZ64"/>
<comment type="catalytic activity">
    <reaction evidence="7 8">
        <text>2'-deoxyribonucleotide-(2'-deoxyribose 5'-phosphate)-2'-deoxyribonucleotide-DNA = a 3'-end 2'-deoxyribonucleotide-(2,3-dehydro-2,3-deoxyribose 5'-phosphate)-DNA + a 5'-end 5'-phospho-2'-deoxyribonucleoside-DNA + H(+)</text>
        <dbReference type="Rhea" id="RHEA:66592"/>
        <dbReference type="Rhea" id="RHEA-COMP:13180"/>
        <dbReference type="Rhea" id="RHEA-COMP:16897"/>
        <dbReference type="Rhea" id="RHEA-COMP:17067"/>
        <dbReference type="ChEBI" id="CHEBI:15378"/>
        <dbReference type="ChEBI" id="CHEBI:136412"/>
        <dbReference type="ChEBI" id="CHEBI:157695"/>
        <dbReference type="ChEBI" id="CHEBI:167181"/>
        <dbReference type="EC" id="4.2.99.18"/>
    </reaction>
</comment>
<gene>
    <name evidence="8" type="primary">NTH1</name>
    <name evidence="11" type="ORF">CIRG_00187</name>
</gene>
<dbReference type="CDD" id="cd00056">
    <property type="entry name" value="ENDO3c"/>
    <property type="match status" value="1"/>
</dbReference>
<dbReference type="PROSITE" id="PS01155">
    <property type="entry name" value="ENDONUCLEASE_III_2"/>
    <property type="match status" value="1"/>
</dbReference>
<comment type="caution">
    <text evidence="8">Lacks conserved residue(s) required for the propagation of feature annotation.</text>
</comment>
<dbReference type="GO" id="GO:0006289">
    <property type="term" value="P:nucleotide-excision repair"/>
    <property type="evidence" value="ECO:0007669"/>
    <property type="project" value="TreeGrafter"/>
</dbReference>
<evidence type="ECO:0000256" key="1">
    <source>
        <dbReference type="ARBA" id="ARBA00008343"/>
    </source>
</evidence>
<evidence type="ECO:0000256" key="8">
    <source>
        <dbReference type="HAMAP-Rule" id="MF_03183"/>
    </source>
</evidence>
<feature type="compositionally biased region" description="Pro residues" evidence="9">
    <location>
        <begin position="252"/>
        <end position="264"/>
    </location>
</feature>
<dbReference type="HAMAP" id="MF_03183">
    <property type="entry name" value="Endonuclease_III_Nth"/>
    <property type="match status" value="1"/>
</dbReference>
<keyword evidence="5 8" id="KW-0456">Lyase</keyword>
<feature type="region of interest" description="Disordered" evidence="9">
    <location>
        <begin position="153"/>
        <end position="265"/>
    </location>
</feature>
<dbReference type="InterPro" id="IPR000445">
    <property type="entry name" value="HhH_motif"/>
</dbReference>
<sequence>MVGTGYNKKRFLEGKELCTLFVWSRGSYGLGTRGRAGVWLELPVSVWLCVFTPLKLSNGDDIPGQPKTEDERRRRKWRTFPHVFAQDGISFSMRTSLISKEASKLVDAVSSTRRVTRRTAATSSYFDNSRQTRSKTVASAIHVKHEVGDSNVAIKQESGSEDGCDDSSVLSEANTTDIEDLLKPEPSPPPSSRKRKRASLVAADAVATKAERSSPRSQSRKPRKVIVKEEEDVKVEVPNSLPKKKATKSRKPPPPPGSVAPPPNWEKMYDLIKDMRLRNPTAPVDTMGCAELYWRNSTEQERRFHILVALMLSSQTKDTVTAVAMHRLHTELDREHDDGNNEDGGADASKKPAVRWDTTTHSAGHSTLTISNILRVSATRLNQLIQTVGFHNLKTKYLRSTASILQSHYNSDIPRTAADLMALPGVGPKMAYLCMSSAWGVDDGIGVDVHVHRITNLWGWVRTKTPEETRVLLEAWLPREKWREINWLLVGLGQTVCLPVGRRCWECALAGTGLCRAEIKGGRNGSGPKGRMEAKMEIKVEEM</sequence>
<keyword evidence="4 8" id="KW-0234">DNA repair</keyword>
<keyword evidence="8" id="KW-0539">Nucleus</keyword>
<evidence type="ECO:0000256" key="2">
    <source>
        <dbReference type="ARBA" id="ARBA00022763"/>
    </source>
</evidence>
<dbReference type="GO" id="GO:0000703">
    <property type="term" value="F:oxidized pyrimidine nucleobase lesion DNA N-glycosylase activity"/>
    <property type="evidence" value="ECO:0007669"/>
    <property type="project" value="UniProtKB-UniRule"/>
</dbReference>
<dbReference type="InterPro" id="IPR023170">
    <property type="entry name" value="HhH_base_excis_C"/>
</dbReference>
<keyword evidence="2 8" id="KW-0227">DNA damage</keyword>
<dbReference type="STRING" id="404692.A0A0J6XZ64"/>
<feature type="compositionally biased region" description="Basic residues" evidence="9">
    <location>
        <begin position="242"/>
        <end position="251"/>
    </location>
</feature>
<dbReference type="InterPro" id="IPR003265">
    <property type="entry name" value="HhH-GPD_domain"/>
</dbReference>
<protein>
    <recommendedName>
        <fullName evidence="8">Endonuclease III homolog</fullName>
        <ecNumber evidence="8">3.2.2.-</ecNumber>
        <ecNumber evidence="8">4.2.99.18</ecNumber>
    </recommendedName>
    <alternativeName>
        <fullName evidence="8">Bifunctional DNA N-glycosylase/DNA-(apurinic or apyrimidinic site) lyase</fullName>
        <shortName evidence="8">DNA glycosylase/AP lyase</shortName>
    </alternativeName>
</protein>
<keyword evidence="6 8" id="KW-0326">Glycosidase</keyword>
<dbReference type="GO" id="GO:0005634">
    <property type="term" value="C:nucleus"/>
    <property type="evidence" value="ECO:0007669"/>
    <property type="project" value="UniProtKB-SubCell"/>
</dbReference>
<evidence type="ECO:0000256" key="6">
    <source>
        <dbReference type="ARBA" id="ARBA00023295"/>
    </source>
</evidence>
<dbReference type="GO" id="GO:0005739">
    <property type="term" value="C:mitochondrion"/>
    <property type="evidence" value="ECO:0007669"/>
    <property type="project" value="UniProtKB-SubCell"/>
</dbReference>
<dbReference type="Gene3D" id="1.10.1670.10">
    <property type="entry name" value="Helix-hairpin-Helix base-excision DNA repair enzymes (C-terminal)"/>
    <property type="match status" value="1"/>
</dbReference>
<feature type="region of interest" description="Disordered" evidence="9">
    <location>
        <begin position="331"/>
        <end position="352"/>
    </location>
</feature>
<evidence type="ECO:0000256" key="5">
    <source>
        <dbReference type="ARBA" id="ARBA00023239"/>
    </source>
</evidence>
<dbReference type="Pfam" id="PF00633">
    <property type="entry name" value="HHH"/>
    <property type="match status" value="1"/>
</dbReference>
<dbReference type="InterPro" id="IPR011257">
    <property type="entry name" value="DNA_glycosylase"/>
</dbReference>
<dbReference type="OrthoDB" id="2099276at2759"/>
<dbReference type="GO" id="GO:0003677">
    <property type="term" value="F:DNA binding"/>
    <property type="evidence" value="ECO:0007669"/>
    <property type="project" value="UniProtKB-UniRule"/>
</dbReference>
<dbReference type="GO" id="GO:0140078">
    <property type="term" value="F:class I DNA-(apurinic or apyrimidinic site) endonuclease activity"/>
    <property type="evidence" value="ECO:0007669"/>
    <property type="project" value="UniProtKB-EC"/>
</dbReference>
<dbReference type="Pfam" id="PF00730">
    <property type="entry name" value="HhH-GPD"/>
    <property type="match status" value="1"/>
</dbReference>
<dbReference type="SUPFAM" id="SSF48150">
    <property type="entry name" value="DNA-glycosylase"/>
    <property type="match status" value="1"/>
</dbReference>
<dbReference type="Gene3D" id="1.10.340.30">
    <property type="entry name" value="Hypothetical protein, domain 2"/>
    <property type="match status" value="1"/>
</dbReference>
<organism evidence="11 12">
    <name type="scientific">Coccidioides immitis RMSCC 2394</name>
    <dbReference type="NCBI Taxonomy" id="404692"/>
    <lineage>
        <taxon>Eukaryota</taxon>
        <taxon>Fungi</taxon>
        <taxon>Dikarya</taxon>
        <taxon>Ascomycota</taxon>
        <taxon>Pezizomycotina</taxon>
        <taxon>Eurotiomycetes</taxon>
        <taxon>Eurotiomycetidae</taxon>
        <taxon>Onygenales</taxon>
        <taxon>Onygenaceae</taxon>
        <taxon>Coccidioides</taxon>
    </lineage>
</organism>
<evidence type="ECO:0000256" key="7">
    <source>
        <dbReference type="ARBA" id="ARBA00044632"/>
    </source>
</evidence>
<dbReference type="PANTHER" id="PTHR43286:SF1">
    <property type="entry name" value="ENDONUCLEASE III-LIKE PROTEIN 1"/>
    <property type="match status" value="1"/>
</dbReference>
<evidence type="ECO:0000256" key="3">
    <source>
        <dbReference type="ARBA" id="ARBA00022801"/>
    </source>
</evidence>
<proteinExistence type="inferred from homology"/>
<comment type="subcellular location">
    <subcellularLocation>
        <location evidence="8">Nucleus</location>
    </subcellularLocation>
    <subcellularLocation>
        <location evidence="8">Mitochondrion</location>
    </subcellularLocation>
</comment>
<dbReference type="Proteomes" id="UP000054565">
    <property type="component" value="Unassembled WGS sequence"/>
</dbReference>
<dbReference type="InterPro" id="IPR004036">
    <property type="entry name" value="Endonuclease-III-like_CS2"/>
</dbReference>
<comment type="similarity">
    <text evidence="1 8">Belongs to the Nth/MutY family.</text>
</comment>
<dbReference type="GO" id="GO:0006285">
    <property type="term" value="P:base-excision repair, AP site formation"/>
    <property type="evidence" value="ECO:0007669"/>
    <property type="project" value="UniProtKB-UniRule"/>
</dbReference>
<evidence type="ECO:0000256" key="4">
    <source>
        <dbReference type="ARBA" id="ARBA00023204"/>
    </source>
</evidence>
<name>A0A0J6XZ64_COCIT</name>
<dbReference type="InterPro" id="IPR030841">
    <property type="entry name" value="NTH1"/>
</dbReference>
<evidence type="ECO:0000256" key="9">
    <source>
        <dbReference type="SAM" id="MobiDB-lite"/>
    </source>
</evidence>
<accession>A0A0J6XZ64</accession>
<keyword evidence="3 8" id="KW-0378">Hydrolase</keyword>
<evidence type="ECO:0000259" key="10">
    <source>
        <dbReference type="SMART" id="SM00478"/>
    </source>
</evidence>
<dbReference type="EMBL" id="DS028093">
    <property type="protein sequence ID" value="KMP00044.1"/>
    <property type="molecule type" value="Genomic_DNA"/>
</dbReference>
<feature type="domain" description="HhH-GPD" evidence="10">
    <location>
        <begin position="312"/>
        <end position="495"/>
    </location>
</feature>
<evidence type="ECO:0000313" key="11">
    <source>
        <dbReference type="EMBL" id="KMP00044.1"/>
    </source>
</evidence>
<reference evidence="12" key="1">
    <citation type="journal article" date="2010" name="Genome Res.">
        <title>Population genomic sequencing of Coccidioides fungi reveals recent hybridization and transposon control.</title>
        <authorList>
            <person name="Neafsey D.E."/>
            <person name="Barker B.M."/>
            <person name="Sharpton T.J."/>
            <person name="Stajich J.E."/>
            <person name="Park D.J."/>
            <person name="Whiston E."/>
            <person name="Hung C.-Y."/>
            <person name="McMahan C."/>
            <person name="White J."/>
            <person name="Sykes S."/>
            <person name="Heiman D."/>
            <person name="Young S."/>
            <person name="Zeng Q."/>
            <person name="Abouelleil A."/>
            <person name="Aftuck L."/>
            <person name="Bessette D."/>
            <person name="Brown A."/>
            <person name="FitzGerald M."/>
            <person name="Lui A."/>
            <person name="Macdonald J.P."/>
            <person name="Priest M."/>
            <person name="Orbach M.J."/>
            <person name="Galgiani J.N."/>
            <person name="Kirkland T.N."/>
            <person name="Cole G.T."/>
            <person name="Birren B.W."/>
            <person name="Henn M.R."/>
            <person name="Taylor J.W."/>
            <person name="Rounsley S.D."/>
        </authorList>
    </citation>
    <scope>NUCLEOTIDE SEQUENCE [LARGE SCALE GENOMIC DNA]</scope>
    <source>
        <strain evidence="12">RMSCC 2394</strain>
    </source>
</reference>
<dbReference type="SMART" id="SM00478">
    <property type="entry name" value="ENDO3c"/>
    <property type="match status" value="1"/>
</dbReference>
<dbReference type="PANTHER" id="PTHR43286">
    <property type="entry name" value="ENDONUCLEASE III-LIKE PROTEIN 1"/>
    <property type="match status" value="1"/>
</dbReference>